<comment type="caution">
    <text evidence="2">The sequence shown here is derived from an EMBL/GenBank/DDBJ whole genome shotgun (WGS) entry which is preliminary data.</text>
</comment>
<keyword evidence="1" id="KW-0175">Coiled coil</keyword>
<sequence>MERYRILEEQIEKGLAVLMEEAQELRHDLDEGRVKREEFEEKKMRLARDHEIMDTQSLRLRSLMEEDQDFEDDF</sequence>
<evidence type="ECO:0000313" key="2">
    <source>
        <dbReference type="EMBL" id="KAF2716194.1"/>
    </source>
</evidence>
<dbReference type="EMBL" id="MU003888">
    <property type="protein sequence ID" value="KAF2716194.1"/>
    <property type="molecule type" value="Genomic_DNA"/>
</dbReference>
<dbReference type="Proteomes" id="UP000799441">
    <property type="component" value="Unassembled WGS sequence"/>
</dbReference>
<evidence type="ECO:0000256" key="1">
    <source>
        <dbReference type="SAM" id="Coils"/>
    </source>
</evidence>
<protein>
    <submittedName>
        <fullName evidence="2">Uncharacterized protein</fullName>
    </submittedName>
</protein>
<accession>A0A9P4Q164</accession>
<keyword evidence="3" id="KW-1185">Reference proteome</keyword>
<evidence type="ECO:0000313" key="3">
    <source>
        <dbReference type="Proteomes" id="UP000799441"/>
    </source>
</evidence>
<organism evidence="2 3">
    <name type="scientific">Polychaeton citri CBS 116435</name>
    <dbReference type="NCBI Taxonomy" id="1314669"/>
    <lineage>
        <taxon>Eukaryota</taxon>
        <taxon>Fungi</taxon>
        <taxon>Dikarya</taxon>
        <taxon>Ascomycota</taxon>
        <taxon>Pezizomycotina</taxon>
        <taxon>Dothideomycetes</taxon>
        <taxon>Dothideomycetidae</taxon>
        <taxon>Capnodiales</taxon>
        <taxon>Capnodiaceae</taxon>
        <taxon>Polychaeton</taxon>
    </lineage>
</organism>
<reference evidence="2" key="1">
    <citation type="journal article" date="2020" name="Stud. Mycol.">
        <title>101 Dothideomycetes genomes: a test case for predicting lifestyles and emergence of pathogens.</title>
        <authorList>
            <person name="Haridas S."/>
            <person name="Albert R."/>
            <person name="Binder M."/>
            <person name="Bloem J."/>
            <person name="Labutti K."/>
            <person name="Salamov A."/>
            <person name="Andreopoulos B."/>
            <person name="Baker S."/>
            <person name="Barry K."/>
            <person name="Bills G."/>
            <person name="Bluhm B."/>
            <person name="Cannon C."/>
            <person name="Castanera R."/>
            <person name="Culley D."/>
            <person name="Daum C."/>
            <person name="Ezra D."/>
            <person name="Gonzalez J."/>
            <person name="Henrissat B."/>
            <person name="Kuo A."/>
            <person name="Liang C."/>
            <person name="Lipzen A."/>
            <person name="Lutzoni F."/>
            <person name="Magnuson J."/>
            <person name="Mondo S."/>
            <person name="Nolan M."/>
            <person name="Ohm R."/>
            <person name="Pangilinan J."/>
            <person name="Park H.-J."/>
            <person name="Ramirez L."/>
            <person name="Alfaro M."/>
            <person name="Sun H."/>
            <person name="Tritt A."/>
            <person name="Yoshinaga Y."/>
            <person name="Zwiers L.-H."/>
            <person name="Turgeon B."/>
            <person name="Goodwin S."/>
            <person name="Spatafora J."/>
            <person name="Crous P."/>
            <person name="Grigoriev I."/>
        </authorList>
    </citation>
    <scope>NUCLEOTIDE SEQUENCE</scope>
    <source>
        <strain evidence="2">CBS 116435</strain>
    </source>
</reference>
<gene>
    <name evidence="2" type="ORF">K431DRAFT_235896</name>
</gene>
<dbReference type="OrthoDB" id="2015405at2759"/>
<feature type="coiled-coil region" evidence="1">
    <location>
        <begin position="8"/>
        <end position="49"/>
    </location>
</feature>
<dbReference type="AlphaFoldDB" id="A0A9P4Q164"/>
<proteinExistence type="predicted"/>
<name>A0A9P4Q164_9PEZI</name>